<dbReference type="PANTHER" id="PTHR46796">
    <property type="entry name" value="HTH-TYPE TRANSCRIPTIONAL ACTIVATOR RHAS-RELATED"/>
    <property type="match status" value="1"/>
</dbReference>
<dbReference type="InterPro" id="IPR018060">
    <property type="entry name" value="HTH_AraC"/>
</dbReference>
<dbReference type="Gene3D" id="1.10.10.60">
    <property type="entry name" value="Homeodomain-like"/>
    <property type="match status" value="1"/>
</dbReference>
<dbReference type="InterPro" id="IPR037923">
    <property type="entry name" value="HTH-like"/>
</dbReference>
<sequence>MAEFARSTALPHVEARRSCQENTCYRPHTHDSFSIGLIDHGTAIFAGPLSGSVHLHPGDVIVIPAGQVHQCNPHGGTWRYQMIHMDEKWAANLTARAFTSQAFSSITVLCSPTLHHQASAWVDSIFTNQTATDIESGFSALMQSIMGTAPDHQVINPDNKALIDQLSPVMDRLRDDKFNPSLDELAAIVGMSRYQLVRAMKQATGLTPLAWRQNIRVA</sequence>
<dbReference type="AlphaFoldDB" id="A0AAU7DW07"/>
<evidence type="ECO:0000256" key="2">
    <source>
        <dbReference type="ARBA" id="ARBA00023125"/>
    </source>
</evidence>
<feature type="domain" description="HTH araC/xylS-type" evidence="4">
    <location>
        <begin position="164"/>
        <end position="218"/>
    </location>
</feature>
<evidence type="ECO:0000256" key="3">
    <source>
        <dbReference type="ARBA" id="ARBA00023163"/>
    </source>
</evidence>
<organism evidence="5">
    <name type="scientific">Jonesiaceae bacterium BS-20</name>
    <dbReference type="NCBI Taxonomy" id="3120821"/>
    <lineage>
        <taxon>Bacteria</taxon>
        <taxon>Bacillati</taxon>
        <taxon>Actinomycetota</taxon>
        <taxon>Actinomycetes</taxon>
        <taxon>Micrococcales</taxon>
        <taxon>Jonesiaceae</taxon>
    </lineage>
</organism>
<keyword evidence="3" id="KW-0804">Transcription</keyword>
<reference evidence="5" key="1">
    <citation type="submission" date="2024-02" db="EMBL/GenBank/DDBJ databases">
        <title>Tomenella chthoni gen. nov. sp. nov., a member of the family Jonesiaceae isolated from bat guano.</title>
        <authorList>
            <person name="Miller S.L."/>
            <person name="King J."/>
            <person name="Sankaranarayanan K."/>
            <person name="Lawson P.A."/>
        </authorList>
    </citation>
    <scope>NUCLEOTIDE SEQUENCE</scope>
    <source>
        <strain evidence="5">BS-20</strain>
    </source>
</reference>
<keyword evidence="1" id="KW-0805">Transcription regulation</keyword>
<dbReference type="Gene3D" id="2.60.120.10">
    <property type="entry name" value="Jelly Rolls"/>
    <property type="match status" value="1"/>
</dbReference>
<dbReference type="EMBL" id="CP146203">
    <property type="protein sequence ID" value="XBH21456.1"/>
    <property type="molecule type" value="Genomic_DNA"/>
</dbReference>
<name>A0AAU7DW07_9MICO</name>
<dbReference type="PROSITE" id="PS01124">
    <property type="entry name" value="HTH_ARAC_FAMILY_2"/>
    <property type="match status" value="1"/>
</dbReference>
<dbReference type="InterPro" id="IPR050204">
    <property type="entry name" value="AraC_XylS_family_regulators"/>
</dbReference>
<dbReference type="SUPFAM" id="SSF46689">
    <property type="entry name" value="Homeodomain-like"/>
    <property type="match status" value="1"/>
</dbReference>
<dbReference type="PANTHER" id="PTHR46796:SF2">
    <property type="entry name" value="TRANSCRIPTIONAL REGULATORY PROTEIN"/>
    <property type="match status" value="1"/>
</dbReference>
<dbReference type="GO" id="GO:0043565">
    <property type="term" value="F:sequence-specific DNA binding"/>
    <property type="evidence" value="ECO:0007669"/>
    <property type="project" value="InterPro"/>
</dbReference>
<accession>A0AAU7DW07</accession>
<gene>
    <name evidence="5" type="ORF">V5R04_14780</name>
</gene>
<protein>
    <submittedName>
        <fullName evidence="5">AraC family transcriptional regulator</fullName>
    </submittedName>
</protein>
<evidence type="ECO:0000259" key="4">
    <source>
        <dbReference type="PROSITE" id="PS01124"/>
    </source>
</evidence>
<dbReference type="Pfam" id="PF02311">
    <property type="entry name" value="AraC_binding"/>
    <property type="match status" value="1"/>
</dbReference>
<evidence type="ECO:0000313" key="5">
    <source>
        <dbReference type="EMBL" id="XBH21456.1"/>
    </source>
</evidence>
<dbReference type="InterPro" id="IPR009057">
    <property type="entry name" value="Homeodomain-like_sf"/>
</dbReference>
<dbReference type="Pfam" id="PF00165">
    <property type="entry name" value="HTH_AraC"/>
    <property type="match status" value="1"/>
</dbReference>
<evidence type="ECO:0000256" key="1">
    <source>
        <dbReference type="ARBA" id="ARBA00023015"/>
    </source>
</evidence>
<dbReference type="InterPro" id="IPR003313">
    <property type="entry name" value="AraC-bd"/>
</dbReference>
<keyword evidence="2" id="KW-0238">DNA-binding</keyword>
<dbReference type="InterPro" id="IPR014710">
    <property type="entry name" value="RmlC-like_jellyroll"/>
</dbReference>
<dbReference type="SUPFAM" id="SSF51215">
    <property type="entry name" value="Regulatory protein AraC"/>
    <property type="match status" value="1"/>
</dbReference>
<dbReference type="GO" id="GO:0003700">
    <property type="term" value="F:DNA-binding transcription factor activity"/>
    <property type="evidence" value="ECO:0007669"/>
    <property type="project" value="InterPro"/>
</dbReference>
<proteinExistence type="predicted"/>